<name>A0A419QZD4_9SPHN</name>
<gene>
    <name evidence="8" type="ORF">D6858_12345</name>
</gene>
<evidence type="ECO:0000256" key="4">
    <source>
        <dbReference type="ARBA" id="ARBA00022729"/>
    </source>
</evidence>
<keyword evidence="9" id="KW-1185">Reference proteome</keyword>
<comment type="caution">
    <text evidence="8">The sequence shown here is derived from an EMBL/GenBank/DDBJ whole genome shotgun (WGS) entry which is preliminary data.</text>
</comment>
<keyword evidence="3" id="KW-0479">Metal-binding</keyword>
<dbReference type="AlphaFoldDB" id="A0A419QZD4"/>
<keyword evidence="5" id="KW-0378">Hydrolase</keyword>
<evidence type="ECO:0000259" key="7">
    <source>
        <dbReference type="Pfam" id="PF04389"/>
    </source>
</evidence>
<keyword evidence="4" id="KW-0732">Signal</keyword>
<dbReference type="Proteomes" id="UP000284322">
    <property type="component" value="Unassembled WGS sequence"/>
</dbReference>
<dbReference type="GO" id="GO:0004177">
    <property type="term" value="F:aminopeptidase activity"/>
    <property type="evidence" value="ECO:0007669"/>
    <property type="project" value="UniProtKB-KW"/>
</dbReference>
<dbReference type="PANTHER" id="PTHR12147:SF56">
    <property type="entry name" value="AMINOPEPTIDASE YDR415C-RELATED"/>
    <property type="match status" value="1"/>
</dbReference>
<keyword evidence="6" id="KW-0862">Zinc</keyword>
<keyword evidence="1" id="KW-0031">Aminopeptidase</keyword>
<sequence>MSLNPLVLVRNSERRKGSNEVIGRLGLGCRALLALLLPGLIAACTHGGVPATPRPVASAEIETRLMRDIATLSSDDFGGRQPGTDGEAKTLRFLSREWQAAGLASGTNDPAHPWFAPVELAYSSPSTSTVRFVRKGRAVTLPDGGVAMFASGARGLVELAPVVFVGNAGVDLERSELAGRVALMLWDHPGDADQREALLRQDAAAVIAIVKDDAELAHLANDRRRGHYRLDATEAVTTLDGFMTRDAAERLLGAGRIEELESAAAQDDFRPIPLGIQVSVEATSAVGTAKTFNLIGHLPGKRPQDGAVLLMAHWDHFGSACAPADAADRICNGAVDNASGVAVLNELARQLGAGPKLDRDVYFLATTAEERGLLGAQAFTENPPVPLDSIVAAFNLDSVAIAPAGSAFGIVGLGMTDLDAPIERIIRESGGEMGDPALAAQFVRRQDGWALLQRDVPTVAVTTAYGAEEALQRFMDERYHKPSDEIDGIELGGAIDDLRLHLKLVRFFADPLQWPADTGNKHAGP</sequence>
<proteinExistence type="predicted"/>
<dbReference type="InterPro" id="IPR045175">
    <property type="entry name" value="M28_fam"/>
</dbReference>
<evidence type="ECO:0000256" key="5">
    <source>
        <dbReference type="ARBA" id="ARBA00022801"/>
    </source>
</evidence>
<dbReference type="SUPFAM" id="SSF53187">
    <property type="entry name" value="Zn-dependent exopeptidases"/>
    <property type="match status" value="1"/>
</dbReference>
<dbReference type="GO" id="GO:0046872">
    <property type="term" value="F:metal ion binding"/>
    <property type="evidence" value="ECO:0007669"/>
    <property type="project" value="UniProtKB-KW"/>
</dbReference>
<dbReference type="PANTHER" id="PTHR12147">
    <property type="entry name" value="METALLOPEPTIDASE M28 FAMILY MEMBER"/>
    <property type="match status" value="1"/>
</dbReference>
<evidence type="ECO:0000313" key="8">
    <source>
        <dbReference type="EMBL" id="RJX66308.1"/>
    </source>
</evidence>
<dbReference type="InterPro" id="IPR007484">
    <property type="entry name" value="Peptidase_M28"/>
</dbReference>
<dbReference type="OrthoDB" id="9778250at2"/>
<evidence type="ECO:0000256" key="3">
    <source>
        <dbReference type="ARBA" id="ARBA00022723"/>
    </source>
</evidence>
<feature type="domain" description="Peptidase M28" evidence="7">
    <location>
        <begin position="293"/>
        <end position="492"/>
    </location>
</feature>
<dbReference type="GO" id="GO:0008235">
    <property type="term" value="F:metalloexopeptidase activity"/>
    <property type="evidence" value="ECO:0007669"/>
    <property type="project" value="InterPro"/>
</dbReference>
<evidence type="ECO:0000256" key="6">
    <source>
        <dbReference type="ARBA" id="ARBA00022833"/>
    </source>
</evidence>
<dbReference type="Pfam" id="PF04389">
    <property type="entry name" value="Peptidase_M28"/>
    <property type="match status" value="1"/>
</dbReference>
<evidence type="ECO:0000256" key="2">
    <source>
        <dbReference type="ARBA" id="ARBA00022670"/>
    </source>
</evidence>
<protein>
    <submittedName>
        <fullName evidence="8">M28 family peptidase</fullName>
    </submittedName>
</protein>
<reference evidence="8 9" key="1">
    <citation type="submission" date="2018-09" db="EMBL/GenBank/DDBJ databases">
        <title>Altererythrobacter sp.Ery1 and Ery12, the genome sequencing of novel strains in genus Alterythrobacter.</title>
        <authorList>
            <person name="Cheng H."/>
            <person name="Wu Y.-H."/>
            <person name="Fang C."/>
            <person name="Xu X.-W."/>
        </authorList>
    </citation>
    <scope>NUCLEOTIDE SEQUENCE [LARGE SCALE GENOMIC DNA]</scope>
    <source>
        <strain evidence="8 9">Ery12</strain>
    </source>
</reference>
<dbReference type="EMBL" id="RAHJ01000020">
    <property type="protein sequence ID" value="RJX66308.1"/>
    <property type="molecule type" value="Genomic_DNA"/>
</dbReference>
<evidence type="ECO:0000256" key="1">
    <source>
        <dbReference type="ARBA" id="ARBA00022438"/>
    </source>
</evidence>
<evidence type="ECO:0000313" key="9">
    <source>
        <dbReference type="Proteomes" id="UP000284322"/>
    </source>
</evidence>
<keyword evidence="2" id="KW-0645">Protease</keyword>
<accession>A0A419QZD4</accession>
<dbReference type="GO" id="GO:0006508">
    <property type="term" value="P:proteolysis"/>
    <property type="evidence" value="ECO:0007669"/>
    <property type="project" value="UniProtKB-KW"/>
</dbReference>
<dbReference type="Gene3D" id="3.40.630.10">
    <property type="entry name" value="Zn peptidases"/>
    <property type="match status" value="1"/>
</dbReference>
<organism evidence="8 9">
    <name type="scientific">Tsuneonella suprasediminis</name>
    <dbReference type="NCBI Taxonomy" id="2306996"/>
    <lineage>
        <taxon>Bacteria</taxon>
        <taxon>Pseudomonadati</taxon>
        <taxon>Pseudomonadota</taxon>
        <taxon>Alphaproteobacteria</taxon>
        <taxon>Sphingomonadales</taxon>
        <taxon>Erythrobacteraceae</taxon>
        <taxon>Tsuneonella</taxon>
    </lineage>
</organism>